<reference evidence="2" key="1">
    <citation type="submission" date="2019-08" db="EMBL/GenBank/DDBJ databases">
        <authorList>
            <person name="Kucharzyk K."/>
            <person name="Murdoch R.W."/>
            <person name="Higgins S."/>
            <person name="Loffler F."/>
        </authorList>
    </citation>
    <scope>NUCLEOTIDE SEQUENCE</scope>
</reference>
<dbReference type="NCBIfam" id="NF004476">
    <property type="entry name" value="PRK05813.1"/>
    <property type="match status" value="1"/>
</dbReference>
<keyword evidence="1 2" id="KW-0238">DNA-binding</keyword>
<dbReference type="CDD" id="cd04496">
    <property type="entry name" value="SSB_OBF"/>
    <property type="match status" value="1"/>
</dbReference>
<dbReference type="InterPro" id="IPR012340">
    <property type="entry name" value="NA-bd_OB-fold"/>
</dbReference>
<accession>A0A645BTW8</accession>
<comment type="caution">
    <text evidence="2">The sequence shown here is derived from an EMBL/GenBank/DDBJ whole genome shotgun (WGS) entry which is preliminary data.</text>
</comment>
<dbReference type="GO" id="GO:0003697">
    <property type="term" value="F:single-stranded DNA binding"/>
    <property type="evidence" value="ECO:0007669"/>
    <property type="project" value="InterPro"/>
</dbReference>
<protein>
    <submittedName>
        <fullName evidence="2">Single-stranded DNA-binding protein</fullName>
    </submittedName>
</protein>
<dbReference type="PROSITE" id="PS50935">
    <property type="entry name" value="SSB"/>
    <property type="match status" value="1"/>
</dbReference>
<dbReference type="Pfam" id="PF00436">
    <property type="entry name" value="SSB"/>
    <property type="match status" value="1"/>
</dbReference>
<name>A0A645BTW8_9ZZZZ</name>
<dbReference type="Gene3D" id="2.40.50.140">
    <property type="entry name" value="Nucleic acid-binding proteins"/>
    <property type="match status" value="2"/>
</dbReference>
<gene>
    <name evidence="2" type="ORF">SDC9_113593</name>
</gene>
<sequence length="207" mass="23648">MENIKSNNYVSLSGIIAEECEFSHEVYGEGFYIFKLEVRRLSDNYDILPVTVSDRLIDINSLKIGMSVTILGQLRSYNHYSSKKNKLVLTAFARSISFDEELANNPNEIFLNGFICKKPVYRTTPFGREIADMLIAVNRNYGKSDYIPCIAWGRNAKFAGSLEVGSNVLLWGRIQSRSYLKKVENDDTEERTAYEVSLSKIELNEEE</sequence>
<dbReference type="EMBL" id="VSSQ01021235">
    <property type="protein sequence ID" value="MPM66683.1"/>
    <property type="molecule type" value="Genomic_DNA"/>
</dbReference>
<dbReference type="SUPFAM" id="SSF50249">
    <property type="entry name" value="Nucleic acid-binding proteins"/>
    <property type="match status" value="1"/>
</dbReference>
<organism evidence="2">
    <name type="scientific">bioreactor metagenome</name>
    <dbReference type="NCBI Taxonomy" id="1076179"/>
    <lineage>
        <taxon>unclassified sequences</taxon>
        <taxon>metagenomes</taxon>
        <taxon>ecological metagenomes</taxon>
    </lineage>
</organism>
<dbReference type="AlphaFoldDB" id="A0A645BTW8"/>
<evidence type="ECO:0000313" key="2">
    <source>
        <dbReference type="EMBL" id="MPM66683.1"/>
    </source>
</evidence>
<evidence type="ECO:0000256" key="1">
    <source>
        <dbReference type="ARBA" id="ARBA00023125"/>
    </source>
</evidence>
<proteinExistence type="predicted"/>
<dbReference type="InterPro" id="IPR000424">
    <property type="entry name" value="Primosome_PriB/ssb"/>
</dbReference>